<proteinExistence type="predicted"/>
<evidence type="ECO:0000313" key="2">
    <source>
        <dbReference type="Proteomes" id="UP000004394"/>
    </source>
</evidence>
<accession>E0NQS7</accession>
<sequence length="44" mass="4936">MVQNSYLTDTQWVLLVSSLGCIIENGQKMERKGGSSVTKSFDKR</sequence>
<dbReference type="HOGENOM" id="CLU_3220160_0_0_10"/>
<comment type="caution">
    <text evidence="1">The sequence shown here is derived from an EMBL/GenBank/DDBJ whole genome shotgun (WGS) entry which is preliminary data.</text>
</comment>
<keyword evidence="2" id="KW-1185">Reference proteome</keyword>
<dbReference type="AlphaFoldDB" id="E0NQS7"/>
<organism evidence="1 2">
    <name type="scientific">Hoylesella marshii DSM 16973 = JCM 13450</name>
    <dbReference type="NCBI Taxonomy" id="862515"/>
    <lineage>
        <taxon>Bacteria</taxon>
        <taxon>Pseudomonadati</taxon>
        <taxon>Bacteroidota</taxon>
        <taxon>Bacteroidia</taxon>
        <taxon>Bacteroidales</taxon>
        <taxon>Prevotellaceae</taxon>
        <taxon>Hoylesella</taxon>
    </lineage>
</organism>
<dbReference type="EMBL" id="AEEI01000021">
    <property type="protein sequence ID" value="EFM02447.1"/>
    <property type="molecule type" value="Genomic_DNA"/>
</dbReference>
<protein>
    <submittedName>
        <fullName evidence="1">Uncharacterized protein</fullName>
    </submittedName>
</protein>
<dbReference type="BioCyc" id="PMAR862515-HMP:GMOO-540-MONOMER"/>
<evidence type="ECO:0000313" key="1">
    <source>
        <dbReference type="EMBL" id="EFM02447.1"/>
    </source>
</evidence>
<reference evidence="1" key="1">
    <citation type="submission" date="2010-07" db="EMBL/GenBank/DDBJ databases">
        <authorList>
            <person name="Muzny D."/>
            <person name="Qin X."/>
            <person name="Deng J."/>
            <person name="Jiang H."/>
            <person name="Liu Y."/>
            <person name="Qu J."/>
            <person name="Song X.-Z."/>
            <person name="Zhang L."/>
            <person name="Thornton R."/>
            <person name="Coyle M."/>
            <person name="Francisco L."/>
            <person name="Jackson L."/>
            <person name="Javaid M."/>
            <person name="Korchina V."/>
            <person name="Kovar C."/>
            <person name="Mata R."/>
            <person name="Mathew T."/>
            <person name="Ngo R."/>
            <person name="Nguyen L."/>
            <person name="Nguyen N."/>
            <person name="Okwuonu G."/>
            <person name="Ongeri F."/>
            <person name="Pham C."/>
            <person name="Simmons D."/>
            <person name="Wilczek-Boney K."/>
            <person name="Hale W."/>
            <person name="Jakkamsetti A."/>
            <person name="Pham P."/>
            <person name="Ruth R."/>
            <person name="San Lucas F."/>
            <person name="Warren J."/>
            <person name="Zhang J."/>
            <person name="Zhao Z."/>
            <person name="Zhou C."/>
            <person name="Zhu D."/>
            <person name="Lee S."/>
            <person name="Bess C."/>
            <person name="Blankenburg K."/>
            <person name="Forbes L."/>
            <person name="Fu Q."/>
            <person name="Gubbala S."/>
            <person name="Hirani K."/>
            <person name="Jayaseelan J.C."/>
            <person name="Lara F."/>
            <person name="Munidasa M."/>
            <person name="Palculict T."/>
            <person name="Patil S."/>
            <person name="Pu L.-L."/>
            <person name="Saada N."/>
            <person name="Tang L."/>
            <person name="Weissenberger G."/>
            <person name="Zhu Y."/>
            <person name="Hemphill L."/>
            <person name="Shang Y."/>
            <person name="Youmans B."/>
            <person name="Ayvaz T."/>
            <person name="Ross M."/>
            <person name="Santibanez J."/>
            <person name="Aqrawi P."/>
            <person name="Gross S."/>
            <person name="Joshi V."/>
            <person name="Fowler G."/>
            <person name="Nazareth L."/>
            <person name="Reid J."/>
            <person name="Worley K."/>
            <person name="Petrosino J."/>
            <person name="Highlander S."/>
            <person name="Gibbs R."/>
        </authorList>
    </citation>
    <scope>NUCLEOTIDE SEQUENCE [LARGE SCALE GENOMIC DNA]</scope>
    <source>
        <strain evidence="1">DSM 16973</strain>
    </source>
</reference>
<dbReference type="Proteomes" id="UP000004394">
    <property type="component" value="Unassembled WGS sequence"/>
</dbReference>
<gene>
    <name evidence="1" type="ORF">HMPREF0658_0528</name>
</gene>
<name>E0NQS7_9BACT</name>
<dbReference type="STRING" id="862515.HMPREF0658_0528"/>